<sequence length="261" mass="27986">MLPPRMSLFTGIGIHRLQKPASIADHSNCFPRMNRPRVICHMVSSIDGRIDVVDWPADAPYRSEYEVIHAQYDADAWMCGRVTMEAFAAGVRTAAREDEGNAGSGLGDLYVAPGHHASYAVAVDTRGELLWASNDIGDDHLVVVVSGLAHVSHLQALQAQGISFIVAGALAVDFSLALEKLAAHFAVKTLMLEGGGQVNRAMLERGLVDEISLLIAPVVDGRAGAPSVFDGMSQSPVPLVLQAVETLPTGVAWLRWTVRTE</sequence>
<dbReference type="SUPFAM" id="SSF53597">
    <property type="entry name" value="Dihydrofolate reductase-like"/>
    <property type="match status" value="1"/>
</dbReference>
<dbReference type="GO" id="GO:0008703">
    <property type="term" value="F:5-amino-6-(5-phosphoribosylamino)uracil reductase activity"/>
    <property type="evidence" value="ECO:0007669"/>
    <property type="project" value="InterPro"/>
</dbReference>
<evidence type="ECO:0000313" key="6">
    <source>
        <dbReference type="Proteomes" id="UP000264071"/>
    </source>
</evidence>
<dbReference type="Pfam" id="PF01872">
    <property type="entry name" value="RibD_C"/>
    <property type="match status" value="1"/>
</dbReference>
<dbReference type="PANTHER" id="PTHR38011">
    <property type="entry name" value="DIHYDROFOLATE REDUCTASE FAMILY PROTEIN (AFU_ORTHOLOGUE AFUA_8G06820)"/>
    <property type="match status" value="1"/>
</dbReference>
<evidence type="ECO:0000313" key="5">
    <source>
        <dbReference type="EMBL" id="HCT58266.1"/>
    </source>
</evidence>
<feature type="domain" description="Bacterial bifunctional deaminase-reductase C-terminal" evidence="4">
    <location>
        <begin position="36"/>
        <end position="251"/>
    </location>
</feature>
<dbReference type="EMBL" id="DPIY01000010">
    <property type="protein sequence ID" value="HCT58266.1"/>
    <property type="molecule type" value="Genomic_DNA"/>
</dbReference>
<dbReference type="PANTHER" id="PTHR38011:SF7">
    <property type="entry name" value="2,5-DIAMINO-6-RIBOSYLAMINO-4(3H)-PYRIMIDINONE 5'-PHOSPHATE REDUCTASE"/>
    <property type="match status" value="1"/>
</dbReference>
<accession>A0A3D4VAY7</accession>
<comment type="caution">
    <text evidence="5">The sequence shown here is derived from an EMBL/GenBank/DDBJ whole genome shotgun (WGS) entry which is preliminary data.</text>
</comment>
<dbReference type="GO" id="GO:0009231">
    <property type="term" value="P:riboflavin biosynthetic process"/>
    <property type="evidence" value="ECO:0007669"/>
    <property type="project" value="InterPro"/>
</dbReference>
<name>A0A3D4VAY7_9BACT</name>
<protein>
    <submittedName>
        <fullName evidence="5">Deaminase</fullName>
    </submittedName>
</protein>
<reference evidence="5 6" key="1">
    <citation type="journal article" date="2018" name="Nat. Biotechnol.">
        <title>A standardized bacterial taxonomy based on genome phylogeny substantially revises the tree of life.</title>
        <authorList>
            <person name="Parks D.H."/>
            <person name="Chuvochina M."/>
            <person name="Waite D.W."/>
            <person name="Rinke C."/>
            <person name="Skarshewski A."/>
            <person name="Chaumeil P.A."/>
            <person name="Hugenholtz P."/>
        </authorList>
    </citation>
    <scope>NUCLEOTIDE SEQUENCE [LARGE SCALE GENOMIC DNA]</scope>
    <source>
        <strain evidence="5">UBA8844</strain>
    </source>
</reference>
<dbReference type="AlphaFoldDB" id="A0A3D4VAY7"/>
<evidence type="ECO:0000256" key="2">
    <source>
        <dbReference type="ARBA" id="ARBA00022857"/>
    </source>
</evidence>
<dbReference type="InterPro" id="IPR050765">
    <property type="entry name" value="Riboflavin_Biosynth_HTPR"/>
</dbReference>
<evidence type="ECO:0000256" key="3">
    <source>
        <dbReference type="ARBA" id="ARBA00023002"/>
    </source>
</evidence>
<organism evidence="5 6">
    <name type="scientific">Gemmatimonas aurantiaca</name>
    <dbReference type="NCBI Taxonomy" id="173480"/>
    <lineage>
        <taxon>Bacteria</taxon>
        <taxon>Pseudomonadati</taxon>
        <taxon>Gemmatimonadota</taxon>
        <taxon>Gemmatimonadia</taxon>
        <taxon>Gemmatimonadales</taxon>
        <taxon>Gemmatimonadaceae</taxon>
        <taxon>Gemmatimonas</taxon>
    </lineage>
</organism>
<dbReference type="InterPro" id="IPR024072">
    <property type="entry name" value="DHFR-like_dom_sf"/>
</dbReference>
<keyword evidence="3" id="KW-0560">Oxidoreductase</keyword>
<keyword evidence="2" id="KW-0521">NADP</keyword>
<comment type="pathway">
    <text evidence="1">Cofactor biosynthesis; riboflavin biosynthesis.</text>
</comment>
<evidence type="ECO:0000259" key="4">
    <source>
        <dbReference type="Pfam" id="PF01872"/>
    </source>
</evidence>
<dbReference type="Gene3D" id="3.40.430.10">
    <property type="entry name" value="Dihydrofolate Reductase, subunit A"/>
    <property type="match status" value="1"/>
</dbReference>
<gene>
    <name evidence="5" type="ORF">DGD08_13770</name>
</gene>
<dbReference type="InterPro" id="IPR002734">
    <property type="entry name" value="RibDG_C"/>
</dbReference>
<evidence type="ECO:0000256" key="1">
    <source>
        <dbReference type="ARBA" id="ARBA00005104"/>
    </source>
</evidence>
<proteinExistence type="predicted"/>
<dbReference type="Proteomes" id="UP000264071">
    <property type="component" value="Unassembled WGS sequence"/>
</dbReference>